<gene>
    <name evidence="2" type="ORF">GPA10_18250</name>
</gene>
<name>A0A6L6WYS9_9ACTN</name>
<feature type="coiled-coil region" evidence="1">
    <location>
        <begin position="35"/>
        <end position="105"/>
    </location>
</feature>
<sequence>MTRMPARLHRGDHEWASFPADHHIPAPALQAVTDFINLRVRIEEAEEQRSMATRKLSEATVKDRAALDEHVLNGGSASTFTYENTAAAKKTIVDAEADLEALKRVIGPAYLKTASTLQDVIPQGRQQAAALIEQAGQAYTAAIDALAETRRAYLEGVGLMLFWEYLHSRGECVGNAGYGDQINLSRGPITRVDAEIFKVLHSDAQAHTRLPGQQQSTTTL</sequence>
<proteinExistence type="predicted"/>
<comment type="caution">
    <text evidence="2">The sequence shown here is derived from an EMBL/GenBank/DDBJ whole genome shotgun (WGS) entry which is preliminary data.</text>
</comment>
<dbReference type="Proteomes" id="UP000483802">
    <property type="component" value="Unassembled WGS sequence"/>
</dbReference>
<evidence type="ECO:0000313" key="3">
    <source>
        <dbReference type="Proteomes" id="UP000483802"/>
    </source>
</evidence>
<dbReference type="RefSeq" id="WP_157166426.1">
    <property type="nucleotide sequence ID" value="NZ_WPNZ01000009.1"/>
</dbReference>
<dbReference type="EMBL" id="WPNZ01000009">
    <property type="protein sequence ID" value="MVO86646.1"/>
    <property type="molecule type" value="Genomic_DNA"/>
</dbReference>
<dbReference type="AlphaFoldDB" id="A0A6L6WYS9"/>
<accession>A0A6L6WYS9</accession>
<organism evidence="2 3">
    <name type="scientific">Streptomyces typhae</name>
    <dbReference type="NCBI Taxonomy" id="2681492"/>
    <lineage>
        <taxon>Bacteria</taxon>
        <taxon>Bacillati</taxon>
        <taxon>Actinomycetota</taxon>
        <taxon>Actinomycetes</taxon>
        <taxon>Kitasatosporales</taxon>
        <taxon>Streptomycetaceae</taxon>
        <taxon>Streptomyces</taxon>
    </lineage>
</organism>
<keyword evidence="3" id="KW-1185">Reference proteome</keyword>
<reference evidence="2 3" key="1">
    <citation type="submission" date="2019-11" db="EMBL/GenBank/DDBJ databases">
        <title>Streptomyces typhae sp. nov., a novel endophytic actinomycete isolated from the root of cattail pollen (Typha angustifolia L.).</title>
        <authorList>
            <person name="Peng C."/>
        </authorList>
    </citation>
    <scope>NUCLEOTIDE SEQUENCE [LARGE SCALE GENOMIC DNA]</scope>
    <source>
        <strain evidence="3">p1417</strain>
    </source>
</reference>
<protein>
    <submittedName>
        <fullName evidence="2">Uncharacterized protein</fullName>
    </submittedName>
</protein>
<evidence type="ECO:0000256" key="1">
    <source>
        <dbReference type="SAM" id="Coils"/>
    </source>
</evidence>
<evidence type="ECO:0000313" key="2">
    <source>
        <dbReference type="EMBL" id="MVO86646.1"/>
    </source>
</evidence>
<keyword evidence="1" id="KW-0175">Coiled coil</keyword>